<dbReference type="EC" id="1.2.7.3" evidence="3"/>
<comment type="caution">
    <text evidence="3">The sequence shown here is derived from an EMBL/GenBank/DDBJ whole genome shotgun (WGS) entry which is preliminary data.</text>
</comment>
<accession>A0A0D2HXT6</accession>
<dbReference type="GO" id="GO:0047553">
    <property type="term" value="F:2-oxoglutarate synthase activity"/>
    <property type="evidence" value="ECO:0007669"/>
    <property type="project" value="UniProtKB-EC"/>
</dbReference>
<evidence type="ECO:0000256" key="1">
    <source>
        <dbReference type="ARBA" id="ARBA00023002"/>
    </source>
</evidence>
<gene>
    <name evidence="3" type="ORF">X474_04950</name>
</gene>
<keyword evidence="4" id="KW-1185">Reference proteome</keyword>
<dbReference type="Pfam" id="PF01558">
    <property type="entry name" value="POR"/>
    <property type="match status" value="1"/>
</dbReference>
<reference evidence="3 4" key="1">
    <citation type="submission" date="2013-11" db="EMBL/GenBank/DDBJ databases">
        <title>Metagenomic analysis of a methanogenic consortium involved in long chain n-alkane degradation.</title>
        <authorList>
            <person name="Davidova I.A."/>
            <person name="Callaghan A.V."/>
            <person name="Wawrik B."/>
            <person name="Pruitt S."/>
            <person name="Marks C."/>
            <person name="Duncan K.E."/>
            <person name="Suflita J.M."/>
        </authorList>
    </citation>
    <scope>NUCLEOTIDE SEQUENCE [LARGE SCALE GENOMIC DNA]</scope>
    <source>
        <strain evidence="3 4">SPR</strain>
    </source>
</reference>
<organism evidence="3 4">
    <name type="scientific">Dethiosulfatarculus sandiegensis</name>
    <dbReference type="NCBI Taxonomy" id="1429043"/>
    <lineage>
        <taxon>Bacteria</taxon>
        <taxon>Pseudomonadati</taxon>
        <taxon>Thermodesulfobacteriota</taxon>
        <taxon>Desulfarculia</taxon>
        <taxon>Desulfarculales</taxon>
        <taxon>Desulfarculaceae</taxon>
        <taxon>Dethiosulfatarculus</taxon>
    </lineage>
</organism>
<name>A0A0D2HXT6_9BACT</name>
<keyword evidence="1 3" id="KW-0560">Oxidoreductase</keyword>
<dbReference type="STRING" id="1429043.X474_04950"/>
<dbReference type="InterPro" id="IPR019752">
    <property type="entry name" value="Pyrv/ketoisovalerate_OxRed_cat"/>
</dbReference>
<evidence type="ECO:0000259" key="2">
    <source>
        <dbReference type="Pfam" id="PF01558"/>
    </source>
</evidence>
<evidence type="ECO:0000313" key="3">
    <source>
        <dbReference type="EMBL" id="KIX15113.1"/>
    </source>
</evidence>
<dbReference type="PANTHER" id="PTHR42730:SF1">
    <property type="entry name" value="2-OXOGLUTARATE SYNTHASE SUBUNIT KORC"/>
    <property type="match status" value="1"/>
</dbReference>
<sequence>MRFCGFGGQGIVLSAVILGTTAVTKAGLNAVQMQSYGSEARGGECQAEVIVSDGQIESPLADVMDMLVAMSQPALDKFLGTLKQGGTLIIDPEFVQKPERDDITIWEVPATRMATDIGVKLAANMVMLGYLQEKTGLFGKDDLLEIITANVPAKFLDANLKAAESGVGLAAEN</sequence>
<protein>
    <submittedName>
        <fullName evidence="3">2-oxoglutarate ferredoxin oxidoreductase subunit gamma</fullName>
        <ecNumber evidence="3">1.2.7.3</ecNumber>
    </submittedName>
</protein>
<dbReference type="Gene3D" id="3.40.920.10">
    <property type="entry name" value="Pyruvate-ferredoxin oxidoreductase, PFOR, domain III"/>
    <property type="match status" value="1"/>
</dbReference>
<dbReference type="Proteomes" id="UP000032233">
    <property type="component" value="Unassembled WGS sequence"/>
</dbReference>
<dbReference type="EMBL" id="AZAC01000004">
    <property type="protein sequence ID" value="KIX15113.1"/>
    <property type="molecule type" value="Genomic_DNA"/>
</dbReference>
<feature type="domain" description="Pyruvate/ketoisovalerate oxidoreductase catalytic" evidence="2">
    <location>
        <begin position="7"/>
        <end position="167"/>
    </location>
</feature>
<dbReference type="AlphaFoldDB" id="A0A0D2HXT6"/>
<evidence type="ECO:0000313" key="4">
    <source>
        <dbReference type="Proteomes" id="UP000032233"/>
    </source>
</evidence>
<dbReference type="SUPFAM" id="SSF53323">
    <property type="entry name" value="Pyruvate-ferredoxin oxidoreductase, PFOR, domain III"/>
    <property type="match status" value="1"/>
</dbReference>
<dbReference type="InterPro" id="IPR002869">
    <property type="entry name" value="Pyrv_flavodox_OxRed_cen"/>
</dbReference>
<dbReference type="InterPro" id="IPR052554">
    <property type="entry name" value="2-oxoglutarate_synth_KorC"/>
</dbReference>
<dbReference type="InParanoid" id="A0A0D2HXT6"/>
<dbReference type="PANTHER" id="PTHR42730">
    <property type="entry name" value="2-OXOGLUTARATE SYNTHASE SUBUNIT KORC"/>
    <property type="match status" value="1"/>
</dbReference>
<proteinExistence type="predicted"/>